<organism evidence="2 3">
    <name type="scientific">Ceriporiopsis subvermispora (strain B)</name>
    <name type="common">White-rot fungus</name>
    <name type="synonym">Gelatoporia subvermispora</name>
    <dbReference type="NCBI Taxonomy" id="914234"/>
    <lineage>
        <taxon>Eukaryota</taxon>
        <taxon>Fungi</taxon>
        <taxon>Dikarya</taxon>
        <taxon>Basidiomycota</taxon>
        <taxon>Agaricomycotina</taxon>
        <taxon>Agaricomycetes</taxon>
        <taxon>Polyporales</taxon>
        <taxon>Gelatoporiaceae</taxon>
        <taxon>Gelatoporia</taxon>
    </lineage>
</organism>
<reference evidence="2 3" key="1">
    <citation type="journal article" date="2012" name="Proc. Natl. Acad. Sci. U.S.A.">
        <title>Comparative genomics of Ceriporiopsis subvermispora and Phanerochaete chrysosporium provide insight into selective ligninolysis.</title>
        <authorList>
            <person name="Fernandez-Fueyo E."/>
            <person name="Ruiz-Duenas F.J."/>
            <person name="Ferreira P."/>
            <person name="Floudas D."/>
            <person name="Hibbett D.S."/>
            <person name="Canessa P."/>
            <person name="Larrondo L.F."/>
            <person name="James T.Y."/>
            <person name="Seelenfreund D."/>
            <person name="Lobos S."/>
            <person name="Polanco R."/>
            <person name="Tello M."/>
            <person name="Honda Y."/>
            <person name="Watanabe T."/>
            <person name="Watanabe T."/>
            <person name="Ryu J.S."/>
            <person name="Kubicek C.P."/>
            <person name="Schmoll M."/>
            <person name="Gaskell J."/>
            <person name="Hammel K.E."/>
            <person name="St John F.J."/>
            <person name="Vanden Wymelenberg A."/>
            <person name="Sabat G."/>
            <person name="Splinter BonDurant S."/>
            <person name="Syed K."/>
            <person name="Yadav J.S."/>
            <person name="Doddapaneni H."/>
            <person name="Subramanian V."/>
            <person name="Lavin J.L."/>
            <person name="Oguiza J.A."/>
            <person name="Perez G."/>
            <person name="Pisabarro A.G."/>
            <person name="Ramirez L."/>
            <person name="Santoyo F."/>
            <person name="Master E."/>
            <person name="Coutinho P.M."/>
            <person name="Henrissat B."/>
            <person name="Lombard V."/>
            <person name="Magnuson J.K."/>
            <person name="Kuees U."/>
            <person name="Hori C."/>
            <person name="Igarashi K."/>
            <person name="Samejima M."/>
            <person name="Held B.W."/>
            <person name="Barry K.W."/>
            <person name="LaButti K.M."/>
            <person name="Lapidus A."/>
            <person name="Lindquist E.A."/>
            <person name="Lucas S.M."/>
            <person name="Riley R."/>
            <person name="Salamov A.A."/>
            <person name="Hoffmeister D."/>
            <person name="Schwenk D."/>
            <person name="Hadar Y."/>
            <person name="Yarden O."/>
            <person name="de Vries R.P."/>
            <person name="Wiebenga A."/>
            <person name="Stenlid J."/>
            <person name="Eastwood D."/>
            <person name="Grigoriev I.V."/>
            <person name="Berka R.M."/>
            <person name="Blanchette R.A."/>
            <person name="Kersten P."/>
            <person name="Martinez A.T."/>
            <person name="Vicuna R."/>
            <person name="Cullen D."/>
        </authorList>
    </citation>
    <scope>NUCLEOTIDE SEQUENCE [LARGE SCALE GENOMIC DNA]</scope>
    <source>
        <strain evidence="2 3">B</strain>
    </source>
</reference>
<dbReference type="STRING" id="914234.M2RBD1"/>
<dbReference type="InterPro" id="IPR010730">
    <property type="entry name" value="HET"/>
</dbReference>
<dbReference type="EMBL" id="KB445791">
    <property type="protein sequence ID" value="EMD41760.1"/>
    <property type="molecule type" value="Genomic_DNA"/>
</dbReference>
<protein>
    <recommendedName>
        <fullName evidence="1">Heterokaryon incompatibility domain-containing protein</fullName>
    </recommendedName>
</protein>
<evidence type="ECO:0000259" key="1">
    <source>
        <dbReference type="Pfam" id="PF06985"/>
    </source>
</evidence>
<dbReference type="PANTHER" id="PTHR39596:SF2">
    <property type="entry name" value="HET DOMAIN PROTEIN (AFU_ORTHOLOGUE AFUA_1G17550)-RELATED"/>
    <property type="match status" value="1"/>
</dbReference>
<proteinExistence type="predicted"/>
<dbReference type="Proteomes" id="UP000016930">
    <property type="component" value="Unassembled WGS sequence"/>
</dbReference>
<feature type="domain" description="Heterokaryon incompatibility" evidence="1">
    <location>
        <begin position="154"/>
        <end position="231"/>
    </location>
</feature>
<evidence type="ECO:0000313" key="2">
    <source>
        <dbReference type="EMBL" id="EMD41760.1"/>
    </source>
</evidence>
<dbReference type="AlphaFoldDB" id="M2RBD1"/>
<dbReference type="OrthoDB" id="2426273at2759"/>
<dbReference type="Pfam" id="PF06985">
    <property type="entry name" value="HET"/>
    <property type="match status" value="1"/>
</dbReference>
<dbReference type="PANTHER" id="PTHR39596">
    <property type="match status" value="1"/>
</dbReference>
<dbReference type="HOGENOM" id="CLU_009388_1_1_1"/>
<accession>M2RBD1</accession>
<keyword evidence="3" id="KW-1185">Reference proteome</keyword>
<sequence length="550" mass="60669">MIAVIGEAMTFVMHQFVAHAKKGFKWTFVGAFDEGRNRAMMMKGWCPFTMRILQENMCTAGYASTCKPYVRQGAGLSTHDSCSSDGCIVNTIDTSNYSNRHIDNSCQCTHSRPSLEGVVSKLDNWQIPVVSFHCGSSASNTSDLSCVSALDTPFVAISHVWADGLGSTTEHGLPMCQVQRLEILVRQLRVNGGAFWIDALCIPERNESRKRAIGLMGQTYKNAAAVLVIDSGIRTCSVSAPLEEKLLRVLTSGWMQRVWTLQEALLAKKLAFEFSDGLLTIDELLPQGRDTLDFLKVTLVIEIMRLLKRQEYGQLGESFGLGDVARSLRWRTTSRLSDETLAISSLLDVDAYELAGLPANERMKALLLRVGKVASNIIFLSGPKIDSPGFQWAPATFMVRGARAELNTTRKDAICTPAGLISKYAYIAFKQTTFEAKERWCLRENSAGPKFSVDDSEREDSSGSRIAKDYTCSALLFDGSLPKPHQMQGAVAVLAPASCCDSEAGRETRMECVYIRRVLVTWLVEDEVKRHAGLTTLDIQSSGTLEFCIS</sequence>
<gene>
    <name evidence="2" type="ORF">CERSUDRAFT_110334</name>
</gene>
<evidence type="ECO:0000313" key="3">
    <source>
        <dbReference type="Proteomes" id="UP000016930"/>
    </source>
</evidence>
<name>M2RBD1_CERS8</name>